<evidence type="ECO:0000313" key="2">
    <source>
        <dbReference type="EMBL" id="MTV30468.1"/>
    </source>
</evidence>
<dbReference type="Proteomes" id="UP000439113">
    <property type="component" value="Unassembled WGS sequence"/>
</dbReference>
<proteinExistence type="predicted"/>
<feature type="transmembrane region" description="Helical" evidence="1">
    <location>
        <begin position="72"/>
        <end position="95"/>
    </location>
</feature>
<gene>
    <name evidence="2" type="ORF">GJ654_05615</name>
</gene>
<evidence type="ECO:0000256" key="1">
    <source>
        <dbReference type="SAM" id="Phobius"/>
    </source>
</evidence>
<feature type="transmembrane region" description="Helical" evidence="1">
    <location>
        <begin position="42"/>
        <end position="60"/>
    </location>
</feature>
<feature type="transmembrane region" description="Helical" evidence="1">
    <location>
        <begin position="12"/>
        <end position="30"/>
    </location>
</feature>
<sequence>MTRKDFLNARTLLLGFASWAAPFAASFLFFGPHGALLIPQPLFKSLMILIGGACGAFLLLRAFRRMRPTFRAGLALGLFWLALNLALDLAILVPMAGMTLSLYVEDIGLRYLLIPIMAAAMGRAAEIGCNG</sequence>
<protein>
    <submittedName>
        <fullName evidence="2">Uncharacterized protein</fullName>
    </submittedName>
</protein>
<organism evidence="2 3">
    <name type="scientific">Rhodoblastus acidophilus</name>
    <name type="common">Rhodopseudomonas acidophila</name>
    <dbReference type="NCBI Taxonomy" id="1074"/>
    <lineage>
        <taxon>Bacteria</taxon>
        <taxon>Pseudomonadati</taxon>
        <taxon>Pseudomonadota</taxon>
        <taxon>Alphaproteobacteria</taxon>
        <taxon>Hyphomicrobiales</taxon>
        <taxon>Rhodoblastaceae</taxon>
        <taxon>Rhodoblastus</taxon>
    </lineage>
</organism>
<keyword evidence="1" id="KW-0472">Membrane</keyword>
<keyword evidence="1" id="KW-1133">Transmembrane helix</keyword>
<dbReference type="AlphaFoldDB" id="A0A6N8DJJ1"/>
<comment type="caution">
    <text evidence="2">The sequence shown here is derived from an EMBL/GenBank/DDBJ whole genome shotgun (WGS) entry which is preliminary data.</text>
</comment>
<reference evidence="2 3" key="1">
    <citation type="submission" date="2019-11" db="EMBL/GenBank/DDBJ databases">
        <title>Whole-genome sequence of a Rhodoblastus acidophilus DSM 142.</title>
        <authorList>
            <person name="Kyndt J.A."/>
            <person name="Meyer T.E."/>
        </authorList>
    </citation>
    <scope>NUCLEOTIDE SEQUENCE [LARGE SCALE GENOMIC DNA]</scope>
    <source>
        <strain evidence="2 3">DSM 142</strain>
    </source>
</reference>
<keyword evidence="1" id="KW-0812">Transmembrane</keyword>
<dbReference type="EMBL" id="WNKS01000003">
    <property type="protein sequence ID" value="MTV30468.1"/>
    <property type="molecule type" value="Genomic_DNA"/>
</dbReference>
<feature type="transmembrane region" description="Helical" evidence="1">
    <location>
        <begin position="107"/>
        <end position="125"/>
    </location>
</feature>
<dbReference type="RefSeq" id="WP_155445121.1">
    <property type="nucleotide sequence ID" value="NZ_JAOQNR010000003.1"/>
</dbReference>
<name>A0A6N8DJJ1_RHOAC</name>
<evidence type="ECO:0000313" key="3">
    <source>
        <dbReference type="Proteomes" id="UP000439113"/>
    </source>
</evidence>
<accession>A0A6N8DJJ1</accession>